<protein>
    <recommendedName>
        <fullName evidence="9">Peroxiredoxin</fullName>
        <ecNumber evidence="9">1.11.1.24</ecNumber>
    </recommendedName>
    <alternativeName>
        <fullName evidence="9">Thioredoxin peroxidase</fullName>
    </alternativeName>
    <alternativeName>
        <fullName evidence="9">Thioredoxin-dependent peroxiredoxin</fullName>
    </alternativeName>
</protein>
<dbReference type="InterPro" id="IPR050217">
    <property type="entry name" value="Peroxiredoxin"/>
</dbReference>
<evidence type="ECO:0000256" key="3">
    <source>
        <dbReference type="ARBA" id="ARBA00022559"/>
    </source>
</evidence>
<dbReference type="InterPro" id="IPR022915">
    <property type="entry name" value="Peroxiredoxin_TDXH"/>
</dbReference>
<dbReference type="AlphaFoldDB" id="A9KHI3"/>
<proteinExistence type="inferred from homology"/>
<dbReference type="GO" id="GO:0005829">
    <property type="term" value="C:cytosol"/>
    <property type="evidence" value="ECO:0007669"/>
    <property type="project" value="TreeGrafter"/>
</dbReference>
<dbReference type="SUPFAM" id="SSF52833">
    <property type="entry name" value="Thioredoxin-like"/>
    <property type="match status" value="1"/>
</dbReference>
<keyword evidence="6 9" id="KW-0676">Redox-active center</keyword>
<dbReference type="PROSITE" id="PS51352">
    <property type="entry name" value="THIOREDOXIN_2"/>
    <property type="match status" value="1"/>
</dbReference>
<dbReference type="STRING" id="357809.Cphy_0463"/>
<comment type="catalytic activity">
    <reaction evidence="9">
        <text>a hydroperoxide + [thioredoxin]-dithiol = an alcohol + [thioredoxin]-disulfide + H2O</text>
        <dbReference type="Rhea" id="RHEA:62620"/>
        <dbReference type="Rhea" id="RHEA-COMP:10698"/>
        <dbReference type="Rhea" id="RHEA-COMP:10700"/>
        <dbReference type="ChEBI" id="CHEBI:15377"/>
        <dbReference type="ChEBI" id="CHEBI:29950"/>
        <dbReference type="ChEBI" id="CHEBI:30879"/>
        <dbReference type="ChEBI" id="CHEBI:35924"/>
        <dbReference type="ChEBI" id="CHEBI:50058"/>
        <dbReference type="EC" id="1.11.1.24"/>
    </reaction>
</comment>
<keyword evidence="5 9" id="KW-0560">Oxidoreductase</keyword>
<evidence type="ECO:0000256" key="10">
    <source>
        <dbReference type="PIRSR" id="PIRSR000239-1"/>
    </source>
</evidence>
<dbReference type="Gene3D" id="3.30.1020.10">
    <property type="entry name" value="Antioxidant, Horf6, Chain A, domain2"/>
    <property type="match status" value="1"/>
</dbReference>
<dbReference type="HAMAP" id="MF_00401">
    <property type="entry name" value="Peroxiredoxin"/>
    <property type="match status" value="1"/>
</dbReference>
<dbReference type="HOGENOM" id="CLU_042529_4_4_9"/>
<dbReference type="GO" id="GO:0045454">
    <property type="term" value="P:cell redox homeostasis"/>
    <property type="evidence" value="ECO:0007669"/>
    <property type="project" value="TreeGrafter"/>
</dbReference>
<evidence type="ECO:0000256" key="9">
    <source>
        <dbReference type="HAMAP-Rule" id="MF_00401"/>
    </source>
</evidence>
<dbReference type="Pfam" id="PF10417">
    <property type="entry name" value="1-cysPrx_C"/>
    <property type="match status" value="1"/>
</dbReference>
<evidence type="ECO:0000313" key="12">
    <source>
        <dbReference type="EMBL" id="ABX40850.1"/>
    </source>
</evidence>
<dbReference type="OrthoDB" id="9812811at2"/>
<keyword evidence="13" id="KW-1185">Reference proteome</keyword>
<keyword evidence="9" id="KW-1015">Disulfide bond</keyword>
<keyword evidence="4 9" id="KW-0049">Antioxidant</keyword>
<dbReference type="eggNOG" id="COG0450">
    <property type="taxonomic scope" value="Bacteria"/>
</dbReference>
<dbReference type="NCBIfam" id="NF009668">
    <property type="entry name" value="PRK13189.1"/>
    <property type="match status" value="1"/>
</dbReference>
<organism evidence="12 13">
    <name type="scientific">Lachnoclostridium phytofermentans (strain ATCC 700394 / DSM 18823 / ISDg)</name>
    <name type="common">Clostridium phytofermentans</name>
    <dbReference type="NCBI Taxonomy" id="357809"/>
    <lineage>
        <taxon>Bacteria</taxon>
        <taxon>Bacillati</taxon>
        <taxon>Bacillota</taxon>
        <taxon>Clostridia</taxon>
        <taxon>Lachnospirales</taxon>
        <taxon>Lachnospiraceae</taxon>
    </lineage>
</organism>
<feature type="disulfide bond" description="Interchain (with Cys-210); in linked form" evidence="9">
    <location>
        <position position="47"/>
    </location>
</feature>
<dbReference type="PANTHER" id="PTHR10681:SF128">
    <property type="entry name" value="THIOREDOXIN-DEPENDENT PEROXIDE REDUCTASE, MITOCHONDRIAL"/>
    <property type="match status" value="1"/>
</dbReference>
<evidence type="ECO:0000256" key="6">
    <source>
        <dbReference type="ARBA" id="ARBA00023284"/>
    </source>
</evidence>
<evidence type="ECO:0000256" key="8">
    <source>
        <dbReference type="ARBA" id="ARBA00037420"/>
    </source>
</evidence>
<dbReference type="InterPro" id="IPR000866">
    <property type="entry name" value="AhpC/TSA"/>
</dbReference>
<dbReference type="GO" id="GO:0033554">
    <property type="term" value="P:cellular response to stress"/>
    <property type="evidence" value="ECO:0007669"/>
    <property type="project" value="TreeGrafter"/>
</dbReference>
<comment type="similarity">
    <text evidence="7 9">Belongs to the peroxiredoxin family. Prx6 subfamily.</text>
</comment>
<feature type="active site" description="Cysteine sulfenic acid (-SOH) intermediate; for peroxidase activity" evidence="10">
    <location>
        <position position="47"/>
    </location>
</feature>
<evidence type="ECO:0000256" key="5">
    <source>
        <dbReference type="ARBA" id="ARBA00023002"/>
    </source>
</evidence>
<evidence type="ECO:0000256" key="1">
    <source>
        <dbReference type="ARBA" id="ARBA00009796"/>
    </source>
</evidence>
<evidence type="ECO:0000313" key="13">
    <source>
        <dbReference type="Proteomes" id="UP000000370"/>
    </source>
</evidence>
<keyword evidence="2 9" id="KW-0963">Cytoplasm</keyword>
<dbReference type="InterPro" id="IPR045020">
    <property type="entry name" value="PRX_1cys"/>
</dbReference>
<dbReference type="EC" id="1.11.1.24" evidence="9"/>
<comment type="subcellular location">
    <subcellularLocation>
        <location evidence="9">Cytoplasm</location>
    </subcellularLocation>
</comment>
<keyword evidence="3 9" id="KW-0575">Peroxidase</keyword>
<comment type="function">
    <text evidence="8 9">Thiol-specific peroxidase that catalyzes the reduction of hydrogen peroxide and organic hydroperoxides to water and alcohols, respectively. Plays a role in cell protection against oxidative stress by detoxifying peroxides.</text>
</comment>
<dbReference type="CDD" id="cd03016">
    <property type="entry name" value="PRX_1cys"/>
    <property type="match status" value="1"/>
</dbReference>
<feature type="disulfide bond" description="Interchain (with Cys-47); in linked form" evidence="9">
    <location>
        <position position="210"/>
    </location>
</feature>
<dbReference type="KEGG" id="cpy:Cphy_0463"/>
<dbReference type="Proteomes" id="UP000000370">
    <property type="component" value="Chromosome"/>
</dbReference>
<feature type="binding site" evidence="9">
    <location>
        <position position="124"/>
    </location>
    <ligand>
        <name>substrate</name>
    </ligand>
</feature>
<dbReference type="PANTHER" id="PTHR10681">
    <property type="entry name" value="THIOREDOXIN PEROXIDASE"/>
    <property type="match status" value="1"/>
</dbReference>
<dbReference type="GO" id="GO:0042744">
    <property type="term" value="P:hydrogen peroxide catabolic process"/>
    <property type="evidence" value="ECO:0007669"/>
    <property type="project" value="TreeGrafter"/>
</dbReference>
<dbReference type="InterPro" id="IPR036249">
    <property type="entry name" value="Thioredoxin-like_sf"/>
</dbReference>
<evidence type="ECO:0000256" key="7">
    <source>
        <dbReference type="ARBA" id="ARBA00025719"/>
    </source>
</evidence>
<evidence type="ECO:0000256" key="4">
    <source>
        <dbReference type="ARBA" id="ARBA00022862"/>
    </source>
</evidence>
<dbReference type="PIRSF" id="PIRSF000239">
    <property type="entry name" value="AHPC"/>
    <property type="match status" value="1"/>
</dbReference>
<reference evidence="13" key="1">
    <citation type="submission" date="2007-11" db="EMBL/GenBank/DDBJ databases">
        <title>Complete genome sequence of Clostridium phytofermentans ISDg.</title>
        <authorList>
            <person name="Leschine S.B."/>
            <person name="Warnick T.A."/>
            <person name="Blanchard J.L."/>
            <person name="Schnell D.J."/>
            <person name="Petit E.L."/>
            <person name="LaTouf W.G."/>
            <person name="Copeland A."/>
            <person name="Lucas S."/>
            <person name="Lapidus A."/>
            <person name="Barry K."/>
            <person name="Glavina del Rio T."/>
            <person name="Dalin E."/>
            <person name="Tice H."/>
            <person name="Pitluck S."/>
            <person name="Kiss H."/>
            <person name="Brettin T."/>
            <person name="Bruce D."/>
            <person name="Detter J.C."/>
            <person name="Han C."/>
            <person name="Kuske C."/>
            <person name="Schmutz J."/>
            <person name="Larimer F."/>
            <person name="Land M."/>
            <person name="Hauser L."/>
            <person name="Kyrpides N."/>
            <person name="Kim E.A."/>
            <person name="Richardson P."/>
        </authorList>
    </citation>
    <scope>NUCLEOTIDE SEQUENCE [LARGE SCALE GENOMIC DNA]</scope>
    <source>
        <strain evidence="13">ATCC 700394 / DSM 18823 / ISDg</strain>
    </source>
</reference>
<dbReference type="RefSeq" id="WP_012198494.1">
    <property type="nucleotide sequence ID" value="NC_010001.1"/>
</dbReference>
<dbReference type="GO" id="GO:0008379">
    <property type="term" value="F:thioredoxin peroxidase activity"/>
    <property type="evidence" value="ECO:0007669"/>
    <property type="project" value="TreeGrafter"/>
</dbReference>
<feature type="disulfide bond" description="Alternate" evidence="9">
    <location>
        <begin position="204"/>
        <end position="210"/>
    </location>
</feature>
<comment type="similarity">
    <text evidence="1">Belongs to the peroxiredoxin family. AhpC/Prx1 subfamily.</text>
</comment>
<evidence type="ECO:0000256" key="2">
    <source>
        <dbReference type="ARBA" id="ARBA00022490"/>
    </source>
</evidence>
<comment type="subunit">
    <text evidence="9">Homodecamer. Pentamer of dimers that assemble into a ring structure.</text>
</comment>
<name>A9KHI3_LACP7</name>
<feature type="domain" description="Thioredoxin" evidence="11">
    <location>
        <begin position="6"/>
        <end position="161"/>
    </location>
</feature>
<dbReference type="Pfam" id="PF00578">
    <property type="entry name" value="AhpC-TSA"/>
    <property type="match status" value="1"/>
</dbReference>
<gene>
    <name evidence="12" type="ordered locus">Cphy_0463</name>
</gene>
<dbReference type="GO" id="GO:0006979">
    <property type="term" value="P:response to oxidative stress"/>
    <property type="evidence" value="ECO:0007669"/>
    <property type="project" value="TreeGrafter"/>
</dbReference>
<comment type="miscellaneous">
    <text evidence="9">The active site is a conserved redox-active cysteine residue, the peroxidatic cysteine (C(P)), which makes the nucleophilic attack on the peroxide substrate. The peroxide oxidizes the C(P)-SH to cysteine sulfenic acid (C(P)-SOH), which then reacts with another cysteine residue, the resolving cysteine (C(R)), to form a disulfide bridge. The disulfide is subsequently reduced by an appropriate electron donor to complete the catalytic cycle. Although the primary sequence of this enzyme is similar to those of the 1-Cys Prx6 enzymes, its catalytic properties resemble those of the typical 2-Cys Prxs and C(R) is provided by the other dimeric subunit to form an intersubunit disulfide. The disulfide is subsequently reduced by thioredoxin.</text>
</comment>
<dbReference type="InterPro" id="IPR019479">
    <property type="entry name" value="Peroxiredoxin_C"/>
</dbReference>
<dbReference type="InterPro" id="IPR024706">
    <property type="entry name" value="Peroxiredoxin_AhpC-typ"/>
</dbReference>
<dbReference type="InterPro" id="IPR013766">
    <property type="entry name" value="Thioredoxin_domain"/>
</dbReference>
<accession>A9KHI3</accession>
<dbReference type="EMBL" id="CP000885">
    <property type="protein sequence ID" value="ABX40850.1"/>
    <property type="molecule type" value="Genomic_DNA"/>
</dbReference>
<sequence>MEINHLSIGMTAPDFTAVTTFGPLKMSDFKGRWVVLFSHPGDFTPVCTSEFLAFAQNAPEFDKLNANLVGLSIDSNPSHLAWVNSIYLNTGVQVPFPVIADRSGDIARLYGMLAPDVSTTQTVRNVFFIDPKQIIRAILIYPLTNGRCISEILRLLQALQTTDEFNVVTPACWQPGEPAMVPAPATYEQLVERESNPTGEGLECKDWYWCYKSIE</sequence>
<dbReference type="Gene3D" id="3.40.30.10">
    <property type="entry name" value="Glutaredoxin"/>
    <property type="match status" value="1"/>
</dbReference>
<feature type="active site" description="Cysteine sulfenic acid (-SOH) intermediate" evidence="9">
    <location>
        <position position="47"/>
    </location>
</feature>
<evidence type="ECO:0000259" key="11">
    <source>
        <dbReference type="PROSITE" id="PS51352"/>
    </source>
</evidence>